<protein>
    <recommendedName>
        <fullName evidence="3">Helicase</fullName>
    </recommendedName>
</protein>
<sequence>MSTGAAAVLAWTGAASAVVAGAGLLGGGMLAQARAATAADLAALAASDALAVGASAPCQVAAEAADRNGALLSSCQVQGQDVLVQVEVRAAPLPALGARARAGPSPTDVP</sequence>
<dbReference type="Proteomes" id="UP000644727">
    <property type="component" value="Unassembled WGS sequence"/>
</dbReference>
<keyword evidence="2" id="KW-1185">Reference proteome</keyword>
<accession>A0ABR9VZD6</accession>
<evidence type="ECO:0000313" key="2">
    <source>
        <dbReference type="Proteomes" id="UP000644727"/>
    </source>
</evidence>
<evidence type="ECO:0000313" key="1">
    <source>
        <dbReference type="EMBL" id="MBE9403544.1"/>
    </source>
</evidence>
<proteinExistence type="predicted"/>
<dbReference type="EMBL" id="JADEYR010000003">
    <property type="protein sequence ID" value="MBE9403544.1"/>
    <property type="molecule type" value="Genomic_DNA"/>
</dbReference>
<organism evidence="1 2">
    <name type="scientific">Brachybacterium epidermidis</name>
    <dbReference type="NCBI Taxonomy" id="2781983"/>
    <lineage>
        <taxon>Bacteria</taxon>
        <taxon>Bacillati</taxon>
        <taxon>Actinomycetota</taxon>
        <taxon>Actinomycetes</taxon>
        <taxon>Micrococcales</taxon>
        <taxon>Dermabacteraceae</taxon>
        <taxon>Brachybacterium</taxon>
    </lineage>
</organism>
<reference evidence="1 2" key="1">
    <citation type="submission" date="2020-10" db="EMBL/GenBank/DDBJ databases">
        <title>Draft genome and description of Brachybacterium epidermidis sp nov.</title>
        <authorList>
            <person name="Boxberger M."/>
            <person name="La Scola B."/>
        </authorList>
    </citation>
    <scope>NUCLEOTIDE SEQUENCE [LARGE SCALE GENOMIC DNA]</scope>
    <source>
        <strain evidence="1 2">Marseille-Q2903</strain>
    </source>
</reference>
<name>A0ABR9VZD6_9MICO</name>
<evidence type="ECO:0008006" key="3">
    <source>
        <dbReference type="Google" id="ProtNLM"/>
    </source>
</evidence>
<gene>
    <name evidence="1" type="ORF">IOE58_04860</name>
</gene>
<dbReference type="NCBIfam" id="TIGR03816">
    <property type="entry name" value="tadE_like_DECH"/>
    <property type="match status" value="1"/>
</dbReference>
<dbReference type="InterPro" id="IPR021202">
    <property type="entry name" value="Rv3654c-like"/>
</dbReference>
<dbReference type="RefSeq" id="WP_193865281.1">
    <property type="nucleotide sequence ID" value="NZ_JADEYR010000003.1"/>
</dbReference>
<comment type="caution">
    <text evidence="1">The sequence shown here is derived from an EMBL/GenBank/DDBJ whole genome shotgun (WGS) entry which is preliminary data.</text>
</comment>